<feature type="region of interest" description="Disordered" evidence="1">
    <location>
        <begin position="22"/>
        <end position="53"/>
    </location>
</feature>
<dbReference type="AlphaFoldDB" id="D9Z5P4"/>
<dbReference type="InterPro" id="IPR049533">
    <property type="entry name" value="TraN"/>
</dbReference>
<dbReference type="PROSITE" id="PS51257">
    <property type="entry name" value="PROKAR_LIPOPROTEIN"/>
    <property type="match status" value="1"/>
</dbReference>
<evidence type="ECO:0000256" key="1">
    <source>
        <dbReference type="SAM" id="MobiDB-lite"/>
    </source>
</evidence>
<name>D9Z5P4_ECOLX</name>
<dbReference type="EMBL" id="GU371929">
    <property type="protein sequence ID" value="ADL14194.1"/>
    <property type="molecule type" value="Genomic_DNA"/>
</dbReference>
<keyword evidence="2" id="KW-0614">Plasmid</keyword>
<proteinExistence type="predicted"/>
<protein>
    <submittedName>
        <fullName evidence="2">TraN</fullName>
    </submittedName>
</protein>
<evidence type="ECO:0000313" key="2">
    <source>
        <dbReference type="EMBL" id="ADL14194.1"/>
    </source>
</evidence>
<dbReference type="Pfam" id="PF20898">
    <property type="entry name" value="P_T4SS_TraN"/>
    <property type="match status" value="1"/>
</dbReference>
<geneLocation type="plasmid" evidence="2">
    <name>pEC_L46</name>
</geneLocation>
<reference evidence="2" key="1">
    <citation type="journal article" date="2010" name="PLoS ONE">
        <title>Complete nucleotide sequence of CTX-M-15-plasmids from clinical Escherichia coli isolates: insertional events of transposons and insertion sequences.</title>
        <authorList>
            <person name="Smet A."/>
            <person name="Van Nieuwerburgh F."/>
            <person name="Vandekerckhove T.T."/>
            <person name="Martel A."/>
            <person name="Deforce D."/>
            <person name="Butaye P."/>
            <person name="Haesebrouck F."/>
        </authorList>
    </citation>
    <scope>NUCLEOTIDE SEQUENCE</scope>
    <source>
        <strain evidence="2">L46</strain>
        <plasmid evidence="2">pEC_L46</plasmid>
    </source>
</reference>
<gene>
    <name evidence="2" type="primary">traN</name>
</gene>
<organism evidence="2">
    <name type="scientific">Escherichia coli</name>
    <dbReference type="NCBI Taxonomy" id="562"/>
    <lineage>
        <taxon>Bacteria</taxon>
        <taxon>Pseudomonadati</taxon>
        <taxon>Pseudomonadota</taxon>
        <taxon>Gammaproteobacteria</taxon>
        <taxon>Enterobacterales</taxon>
        <taxon>Enterobacteriaceae</taxon>
        <taxon>Escherichia</taxon>
    </lineage>
</organism>
<accession>D9Z5P4</accession>
<sequence length="53" mass="5593">MMDAVMRSLLLMGVLLISACSSGHKPPPEPDWSNTVPVNKTIPVDTQGGANES</sequence>